<reference evidence="1 2" key="1">
    <citation type="journal article" date="2019" name="Sci. Rep.">
        <title>Orb-weaving spider Araneus ventricosus genome elucidates the spidroin gene catalogue.</title>
        <authorList>
            <person name="Kono N."/>
            <person name="Nakamura H."/>
            <person name="Ohtoshi R."/>
            <person name="Moran D.A.P."/>
            <person name="Shinohara A."/>
            <person name="Yoshida Y."/>
            <person name="Fujiwara M."/>
            <person name="Mori M."/>
            <person name="Tomita M."/>
            <person name="Arakawa K."/>
        </authorList>
    </citation>
    <scope>NUCLEOTIDE SEQUENCE [LARGE SCALE GENOMIC DNA]</scope>
</reference>
<dbReference type="AlphaFoldDB" id="A0A4Y2S239"/>
<protein>
    <submittedName>
        <fullName evidence="1">Uncharacterized protein</fullName>
    </submittedName>
</protein>
<keyword evidence="2" id="KW-1185">Reference proteome</keyword>
<dbReference type="Proteomes" id="UP000499080">
    <property type="component" value="Unassembled WGS sequence"/>
</dbReference>
<sequence length="105" mass="11887">MDKLSKTGTLKRSASRNEIPTTDLAAMEITVDQQDDNHELQRTTDWPVQILILLVVSASANYNYGHFYLLPTYEDYYGGYYGHLYGGYGQDRDTYTPSVSYAAAM</sequence>
<name>A0A4Y2S239_ARAVE</name>
<proteinExistence type="predicted"/>
<evidence type="ECO:0000313" key="1">
    <source>
        <dbReference type="EMBL" id="GBN82027.1"/>
    </source>
</evidence>
<evidence type="ECO:0000313" key="2">
    <source>
        <dbReference type="Proteomes" id="UP000499080"/>
    </source>
</evidence>
<gene>
    <name evidence="1" type="ORF">AVEN_89712_1</name>
</gene>
<accession>A0A4Y2S239</accession>
<dbReference type="EMBL" id="BGPR01019470">
    <property type="protein sequence ID" value="GBN82027.1"/>
    <property type="molecule type" value="Genomic_DNA"/>
</dbReference>
<comment type="caution">
    <text evidence="1">The sequence shown here is derived from an EMBL/GenBank/DDBJ whole genome shotgun (WGS) entry which is preliminary data.</text>
</comment>
<organism evidence="1 2">
    <name type="scientific">Araneus ventricosus</name>
    <name type="common">Orbweaver spider</name>
    <name type="synonym">Epeira ventricosa</name>
    <dbReference type="NCBI Taxonomy" id="182803"/>
    <lineage>
        <taxon>Eukaryota</taxon>
        <taxon>Metazoa</taxon>
        <taxon>Ecdysozoa</taxon>
        <taxon>Arthropoda</taxon>
        <taxon>Chelicerata</taxon>
        <taxon>Arachnida</taxon>
        <taxon>Araneae</taxon>
        <taxon>Araneomorphae</taxon>
        <taxon>Entelegynae</taxon>
        <taxon>Araneoidea</taxon>
        <taxon>Araneidae</taxon>
        <taxon>Araneus</taxon>
    </lineage>
</organism>